<dbReference type="Proteomes" id="UP000281171">
    <property type="component" value="Unassembled WGS sequence"/>
</dbReference>
<dbReference type="AlphaFoldDB" id="A0A3M6QVL3"/>
<keyword evidence="1" id="KW-0813">Transport</keyword>
<dbReference type="SUPFAM" id="SSF52540">
    <property type="entry name" value="P-loop containing nucleoside triphosphate hydrolases"/>
    <property type="match status" value="1"/>
</dbReference>
<dbReference type="PANTHER" id="PTHR42794">
    <property type="entry name" value="HEMIN IMPORT ATP-BINDING PROTEIN HMUV"/>
    <property type="match status" value="1"/>
</dbReference>
<dbReference type="InterPro" id="IPR003439">
    <property type="entry name" value="ABC_transporter-like_ATP-bd"/>
</dbReference>
<name>A0A3M6QVL3_9BURK</name>
<dbReference type="GO" id="GO:0016887">
    <property type="term" value="F:ATP hydrolysis activity"/>
    <property type="evidence" value="ECO:0007669"/>
    <property type="project" value="InterPro"/>
</dbReference>
<organism evidence="5 6">
    <name type="scientific">Allofranklinella schreckenbergeri</name>
    <dbReference type="NCBI Taxonomy" id="1076744"/>
    <lineage>
        <taxon>Bacteria</taxon>
        <taxon>Pseudomonadati</taxon>
        <taxon>Pseudomonadota</taxon>
        <taxon>Betaproteobacteria</taxon>
        <taxon>Burkholderiales</taxon>
        <taxon>Comamonadaceae</taxon>
        <taxon>Allofranklinella</taxon>
    </lineage>
</organism>
<dbReference type="EMBL" id="RDQK01000026">
    <property type="protein sequence ID" value="RMX07048.1"/>
    <property type="molecule type" value="Genomic_DNA"/>
</dbReference>
<keyword evidence="5" id="KW-0547">Nucleotide-binding</keyword>
<accession>A0A3M6QVL3</accession>
<evidence type="ECO:0000313" key="5">
    <source>
        <dbReference type="EMBL" id="RMX07048.1"/>
    </source>
</evidence>
<evidence type="ECO:0000259" key="4">
    <source>
        <dbReference type="Pfam" id="PF00005"/>
    </source>
</evidence>
<gene>
    <name evidence="5" type="ORF">EBQ24_10275</name>
</gene>
<comment type="caution">
    <text evidence="5">The sequence shown here is derived from an EMBL/GenBank/DDBJ whole genome shotgun (WGS) entry which is preliminary data.</text>
</comment>
<dbReference type="PANTHER" id="PTHR42794:SF1">
    <property type="entry name" value="HEMIN IMPORT ATP-BINDING PROTEIN HMUV"/>
    <property type="match status" value="1"/>
</dbReference>
<evidence type="ECO:0000256" key="1">
    <source>
        <dbReference type="ARBA" id="ARBA00022448"/>
    </source>
</evidence>
<dbReference type="Pfam" id="PF00005">
    <property type="entry name" value="ABC_tran"/>
    <property type="match status" value="1"/>
</dbReference>
<feature type="domain" description="ABC transporter" evidence="4">
    <location>
        <begin position="13"/>
        <end position="103"/>
    </location>
</feature>
<keyword evidence="2" id="KW-1278">Translocase</keyword>
<proteinExistence type="predicted"/>
<dbReference type="GO" id="GO:0005524">
    <property type="term" value="F:ATP binding"/>
    <property type="evidence" value="ECO:0007669"/>
    <property type="project" value="UniProtKB-KW"/>
</dbReference>
<evidence type="ECO:0000256" key="2">
    <source>
        <dbReference type="ARBA" id="ARBA00022967"/>
    </source>
</evidence>
<protein>
    <submittedName>
        <fullName evidence="5">ABC transporter ATP-binding protein</fullName>
    </submittedName>
</protein>
<dbReference type="Gene3D" id="3.40.50.300">
    <property type="entry name" value="P-loop containing nucleotide triphosphate hydrolases"/>
    <property type="match status" value="1"/>
</dbReference>
<reference evidence="5 6" key="1">
    <citation type="submission" date="2018-10" db="EMBL/GenBank/DDBJ databases">
        <title>Comamonadaceae CDC group NO-1 genome sequencing and assembly.</title>
        <authorList>
            <person name="Bernier A.-M."/>
            <person name="Bernard K."/>
        </authorList>
    </citation>
    <scope>NUCLEOTIDE SEQUENCE [LARGE SCALE GENOMIC DNA]</scope>
    <source>
        <strain evidence="5 6">NML180581</strain>
    </source>
</reference>
<comment type="function">
    <text evidence="3">Part of the ABC transporter complex HmuTUV involved in hemin import. Responsible for energy coupling to the transport system.</text>
</comment>
<dbReference type="InterPro" id="IPR027417">
    <property type="entry name" value="P-loop_NTPase"/>
</dbReference>
<sequence>MGHSWRAIVGGQDFTLGCAEVLCLLGANGCGKTTLLRTLLGVLPPLAGQVLVEGQPARHWSHSAFACHVGYVPQAHAGLLPFKVQEVVLMGRAAHIGRFAAPACAKKPSPPAWGRLAHQRMTSNQKKIHFNTELPKYDVLFFY</sequence>
<evidence type="ECO:0000256" key="3">
    <source>
        <dbReference type="ARBA" id="ARBA00037066"/>
    </source>
</evidence>
<keyword evidence="5" id="KW-0067">ATP-binding</keyword>
<evidence type="ECO:0000313" key="6">
    <source>
        <dbReference type="Proteomes" id="UP000281171"/>
    </source>
</evidence>